<dbReference type="RefSeq" id="WP_187563949.1">
    <property type="nucleotide sequence ID" value="NZ_JACGWS010000014.1"/>
</dbReference>
<keyword evidence="1" id="KW-0732">Signal</keyword>
<reference evidence="2 3" key="1">
    <citation type="submission" date="2020-07" db="EMBL/GenBank/DDBJ databases">
        <title>Description of Kordia aestuariivivens sp. nov., isolated from a tidal flat.</title>
        <authorList>
            <person name="Park S."/>
            <person name="Yoon J.-H."/>
        </authorList>
    </citation>
    <scope>NUCLEOTIDE SEQUENCE [LARGE SCALE GENOMIC DNA]</scope>
    <source>
        <strain evidence="2 3">YSTF-M3</strain>
    </source>
</reference>
<evidence type="ECO:0000256" key="1">
    <source>
        <dbReference type="SAM" id="SignalP"/>
    </source>
</evidence>
<proteinExistence type="predicted"/>
<comment type="caution">
    <text evidence="2">The sequence shown here is derived from an EMBL/GenBank/DDBJ whole genome shotgun (WGS) entry which is preliminary data.</text>
</comment>
<dbReference type="EMBL" id="JACGWS010000014">
    <property type="protein sequence ID" value="MBC8756909.1"/>
    <property type="molecule type" value="Genomic_DNA"/>
</dbReference>
<evidence type="ECO:0000313" key="3">
    <source>
        <dbReference type="Proteomes" id="UP000619238"/>
    </source>
</evidence>
<protein>
    <submittedName>
        <fullName evidence="2">Uncharacterized protein</fullName>
    </submittedName>
</protein>
<gene>
    <name evidence="2" type="ORF">H2O64_19705</name>
</gene>
<dbReference type="Proteomes" id="UP000619238">
    <property type="component" value="Unassembled WGS sequence"/>
</dbReference>
<evidence type="ECO:0000313" key="2">
    <source>
        <dbReference type="EMBL" id="MBC8756909.1"/>
    </source>
</evidence>
<accession>A0ABR7QEC9</accession>
<name>A0ABR7QEC9_9FLAO</name>
<organism evidence="2 3">
    <name type="scientific">Kordia aestuariivivens</name>
    <dbReference type="NCBI Taxonomy" id="2759037"/>
    <lineage>
        <taxon>Bacteria</taxon>
        <taxon>Pseudomonadati</taxon>
        <taxon>Bacteroidota</taxon>
        <taxon>Flavobacteriia</taxon>
        <taxon>Flavobacteriales</taxon>
        <taxon>Flavobacteriaceae</taxon>
        <taxon>Kordia</taxon>
    </lineage>
</organism>
<dbReference type="PROSITE" id="PS51257">
    <property type="entry name" value="PROKAR_LIPOPROTEIN"/>
    <property type="match status" value="1"/>
</dbReference>
<feature type="chain" id="PRO_5047327204" evidence="1">
    <location>
        <begin position="22"/>
        <end position="224"/>
    </location>
</feature>
<sequence>MKTLKQITLALVLLVSFNTFATTACIEDTETIKEELIAKMAEDDTVIAVYTNVSTVTFVESLKKEFNLSGEEYDLDYDKFNEGLNADLKIIEAKYPELYKLSKEDQNDVLAKVTNRSNKLKDTLKCVIIASAGIAGTCGTYFGSWVIKKYGACMVAGGSIVIAELILSGGSATGLIPEEMSGVNSVCLRFALRLNGQAAKDLALCMFAGLVGEVLACGTTYFLS</sequence>
<feature type="signal peptide" evidence="1">
    <location>
        <begin position="1"/>
        <end position="21"/>
    </location>
</feature>
<keyword evidence="3" id="KW-1185">Reference proteome</keyword>